<sequence length="501" mass="57833">MLLFSTILEIDKKLTKDDFINLVIEWNQKGHPESVISGIEWNGERNVRYEDENKCLEIQEYRNKNIIAVRFEKRESDGAVWDTDYIMNFSEMKMAVRLDRSYIEEALNVDTKFFTPFFISMLIDRGYILKDGNLEVRRTPLIVDEENLDLIVNVTNGSARYKLPVVIITKTFYDEDPVDINKLAKELKGVAHVLVQKTNCTNPRLKELCDGNNEYYGAIGIYHPNPAIGHRRYLYRMSEGIDRILSDKVTRTVMQYSNSQMVGSLYTWFGVNNAILQDRLACKREENVEAEAGRRKALYELLTLKSDLDQTKESMRQQALKEAKAEADRILDDFEGDMQKKDSEIERLTSELQKKEYEISWLRAKLDSMTDVPVLIAGDEDDFYPGEVKDFVLSAVKKELSATETRTRRYDVLADILNANNYEAIGEQRAEEAKRLLSNYSGMTPKLKKGLEDIGFIFDQSDHQKVKYYGDDRYTIIYASTPSDKGHGGKNNARTTMKKAF</sequence>
<dbReference type="Proteomes" id="UP000266172">
    <property type="component" value="Unassembled WGS sequence"/>
</dbReference>
<accession>A0A395V6G3</accession>
<protein>
    <submittedName>
        <fullName evidence="2">Uncharacterized protein</fullName>
    </submittedName>
</protein>
<gene>
    <name evidence="2" type="ORF">DWX93_14650</name>
</gene>
<dbReference type="AlphaFoldDB" id="A0A395V6G3"/>
<comment type="caution">
    <text evidence="2">The sequence shown here is derived from an EMBL/GenBank/DDBJ whole genome shotgun (WGS) entry which is preliminary data.</text>
</comment>
<name>A0A395V6G3_9FIRM</name>
<evidence type="ECO:0000256" key="1">
    <source>
        <dbReference type="SAM" id="Coils"/>
    </source>
</evidence>
<dbReference type="Gene3D" id="1.20.5.490">
    <property type="entry name" value="Single helix bin"/>
    <property type="match status" value="1"/>
</dbReference>
<evidence type="ECO:0000313" key="2">
    <source>
        <dbReference type="EMBL" id="RGS37233.1"/>
    </source>
</evidence>
<keyword evidence="1" id="KW-0175">Coiled coil</keyword>
<proteinExistence type="predicted"/>
<evidence type="ECO:0000313" key="3">
    <source>
        <dbReference type="Proteomes" id="UP000266172"/>
    </source>
</evidence>
<feature type="coiled-coil region" evidence="1">
    <location>
        <begin position="331"/>
        <end position="365"/>
    </location>
</feature>
<reference evidence="2 3" key="1">
    <citation type="submission" date="2018-08" db="EMBL/GenBank/DDBJ databases">
        <title>A genome reference for cultivated species of the human gut microbiota.</title>
        <authorList>
            <person name="Zou Y."/>
            <person name="Xue W."/>
            <person name="Luo G."/>
        </authorList>
    </citation>
    <scope>NUCLEOTIDE SEQUENCE [LARGE SCALE GENOMIC DNA]</scope>
    <source>
        <strain evidence="2 3">AF22-12AC</strain>
    </source>
</reference>
<dbReference type="RefSeq" id="WP_118098212.1">
    <property type="nucleotide sequence ID" value="NZ_QRVL01000017.1"/>
</dbReference>
<dbReference type="EMBL" id="QRVL01000017">
    <property type="protein sequence ID" value="RGS37233.1"/>
    <property type="molecule type" value="Genomic_DNA"/>
</dbReference>
<organism evidence="2 3">
    <name type="scientific">Roseburia hominis</name>
    <dbReference type="NCBI Taxonomy" id="301301"/>
    <lineage>
        <taxon>Bacteria</taxon>
        <taxon>Bacillati</taxon>
        <taxon>Bacillota</taxon>
        <taxon>Clostridia</taxon>
        <taxon>Lachnospirales</taxon>
        <taxon>Lachnospiraceae</taxon>
        <taxon>Roseburia</taxon>
    </lineage>
</organism>